<dbReference type="OrthoDB" id="66103at2157"/>
<sequence length="241" mass="27932">MELEEKLKEIAKKAKKGGKDDLADRVKNLEKVAIKLYNNFKSESQPNEKTIEQEQHENEIEQHPNQYFDKIEEINNKLDKILDIIGNNKNCEKIENLLKEILAKFDELKYTNLSEEAINKISDKVKQIYDSSKMELMEKLDTIIERINDYSSKLDRLSDGVDDISNKIDTISEKIKDLLDIGGVKVVDIIKLIKEIYKGIDEIKKILNSSDDENIDKAIDIVDELNSKIDNYIEEIEKELS</sequence>
<dbReference type="GeneID" id="8365896"/>
<name>C7P8X0_METFA</name>
<dbReference type="EMBL" id="CP001696">
    <property type="protein sequence ID" value="ACV25002.1"/>
    <property type="molecule type" value="Genomic_DNA"/>
</dbReference>
<dbReference type="eggNOG" id="arCOG06655">
    <property type="taxonomic scope" value="Archaea"/>
</dbReference>
<dbReference type="Gene3D" id="1.20.1480.30">
    <property type="entry name" value="Designed four-helix bundle protein"/>
    <property type="match status" value="1"/>
</dbReference>
<dbReference type="Proteomes" id="UP000001495">
    <property type="component" value="Chromosome"/>
</dbReference>
<dbReference type="STRING" id="573064.Mefer_1193"/>
<evidence type="ECO:0000313" key="1">
    <source>
        <dbReference type="EMBL" id="ACV25002.1"/>
    </source>
</evidence>
<dbReference type="AlphaFoldDB" id="C7P8X0"/>
<protein>
    <submittedName>
        <fullName evidence="1">Uncharacterized protein</fullName>
    </submittedName>
</protein>
<gene>
    <name evidence="1" type="ordered locus">Mefer_1193</name>
</gene>
<organism evidence="1 2">
    <name type="scientific">Methanocaldococcus fervens (strain DSM 4213 / JCM 15782 / AG86)</name>
    <name type="common">Methanococcus fervens</name>
    <dbReference type="NCBI Taxonomy" id="573064"/>
    <lineage>
        <taxon>Archaea</taxon>
        <taxon>Methanobacteriati</taxon>
        <taxon>Methanobacteriota</taxon>
        <taxon>Methanomada group</taxon>
        <taxon>Methanococci</taxon>
        <taxon>Methanococcales</taxon>
        <taxon>Methanocaldococcaceae</taxon>
        <taxon>Methanocaldococcus</taxon>
    </lineage>
</organism>
<dbReference type="KEGG" id="mfe:Mefer_1193"/>
<keyword evidence="2" id="KW-1185">Reference proteome</keyword>
<accession>C7P8X0</accession>
<proteinExistence type="predicted"/>
<evidence type="ECO:0000313" key="2">
    <source>
        <dbReference type="Proteomes" id="UP000001495"/>
    </source>
</evidence>
<reference evidence="1" key="1">
    <citation type="submission" date="2009-08" db="EMBL/GenBank/DDBJ databases">
        <title>Complete sequence of chromosome of Methanocaldococcus fervens AG86.</title>
        <authorList>
            <consortium name="US DOE Joint Genome Institute"/>
            <person name="Lucas S."/>
            <person name="Copeland A."/>
            <person name="Lapidus A."/>
            <person name="Glavina del Rio T."/>
            <person name="Tice H."/>
            <person name="Bruce D."/>
            <person name="Goodwin L."/>
            <person name="Pitluck S."/>
            <person name="Chertkov O."/>
            <person name="Detter J.C."/>
            <person name="Han C."/>
            <person name="Tapia R."/>
            <person name="Larimer F."/>
            <person name="Land M."/>
            <person name="Hauser L."/>
            <person name="Kyrpides N."/>
            <person name="Ovchinnikova G."/>
            <person name="Lupa-Sieprawska M."/>
            <person name="Whitman W.B."/>
        </authorList>
    </citation>
    <scope>NUCLEOTIDE SEQUENCE [LARGE SCALE GENOMIC DNA]</scope>
    <source>
        <strain evidence="1">AG86</strain>
    </source>
</reference>
<dbReference type="HOGENOM" id="CLU_1145226_0_0_2"/>
<dbReference type="RefSeq" id="WP_015791738.1">
    <property type="nucleotide sequence ID" value="NC_013156.1"/>
</dbReference>